<feature type="transmembrane region" description="Helical" evidence="1">
    <location>
        <begin position="92"/>
        <end position="115"/>
    </location>
</feature>
<organism evidence="2 3">
    <name type="scientific">Sulfobacillus acidophilus</name>
    <dbReference type="NCBI Taxonomy" id="53633"/>
    <lineage>
        <taxon>Bacteria</taxon>
        <taxon>Bacillati</taxon>
        <taxon>Bacillota</taxon>
        <taxon>Clostridia</taxon>
        <taxon>Eubacteriales</taxon>
        <taxon>Clostridiales Family XVII. Incertae Sedis</taxon>
        <taxon>Sulfobacillus</taxon>
    </lineage>
</organism>
<accession>A0A2T2WJJ1</accession>
<gene>
    <name evidence="2" type="ORF">C7B45_06730</name>
</gene>
<keyword evidence="1" id="KW-1133">Transmembrane helix</keyword>
<dbReference type="Proteomes" id="UP000241848">
    <property type="component" value="Unassembled WGS sequence"/>
</dbReference>
<evidence type="ECO:0000313" key="3">
    <source>
        <dbReference type="Proteomes" id="UP000241848"/>
    </source>
</evidence>
<keyword evidence="1" id="KW-0472">Membrane</keyword>
<evidence type="ECO:0000313" key="2">
    <source>
        <dbReference type="EMBL" id="PSR22408.1"/>
    </source>
</evidence>
<sequence length="181" mass="19793">MFELILAVMGFVIGALWLNTLWHELAHVAAVRIGGGMVDEVYIGDIRRLKRLPQFAWMIPWLGHTRYHGLASRWQCVVDSAGPLANLLAGGVMIPVAIVHPIVGGGWIVISWVVAISNSLWVPNQDGWLCWGHDQHALDPKPPASDPSVPHPSKIAQWAVNIGGTMLIAALIATYLVKPYC</sequence>
<dbReference type="AlphaFoldDB" id="A0A2T2WJJ1"/>
<name>A0A2T2WJJ1_9FIRM</name>
<feature type="transmembrane region" description="Helical" evidence="1">
    <location>
        <begin position="155"/>
        <end position="177"/>
    </location>
</feature>
<dbReference type="EMBL" id="PXYV01000017">
    <property type="protein sequence ID" value="PSR22408.1"/>
    <property type="molecule type" value="Genomic_DNA"/>
</dbReference>
<evidence type="ECO:0000256" key="1">
    <source>
        <dbReference type="SAM" id="Phobius"/>
    </source>
</evidence>
<protein>
    <submittedName>
        <fullName evidence="2">Uncharacterized protein</fullName>
    </submittedName>
</protein>
<feature type="transmembrane region" description="Helical" evidence="1">
    <location>
        <begin position="6"/>
        <end position="22"/>
    </location>
</feature>
<keyword evidence="1" id="KW-0812">Transmembrane</keyword>
<proteinExistence type="predicted"/>
<comment type="caution">
    <text evidence="2">The sequence shown here is derived from an EMBL/GenBank/DDBJ whole genome shotgun (WGS) entry which is preliminary data.</text>
</comment>
<reference evidence="2 3" key="1">
    <citation type="journal article" date="2014" name="BMC Genomics">
        <title>Comparison of environmental and isolate Sulfobacillus genomes reveals diverse carbon, sulfur, nitrogen, and hydrogen metabolisms.</title>
        <authorList>
            <person name="Justice N.B."/>
            <person name="Norman A."/>
            <person name="Brown C.T."/>
            <person name="Singh A."/>
            <person name="Thomas B.C."/>
            <person name="Banfield J.F."/>
        </authorList>
    </citation>
    <scope>NUCLEOTIDE SEQUENCE [LARGE SCALE GENOMIC DNA]</scope>
    <source>
        <strain evidence="2">AMDSBA3</strain>
    </source>
</reference>